<sequence>MITTQLELERCLCKNSHGSYNVFEALQYNAYCKNPRLLWQQIQSEYAFMLEEVTFYFLTDEVATDAEGINLVLEVARRIQFD</sequence>
<evidence type="ECO:0000313" key="1">
    <source>
        <dbReference type="EMBL" id="ACK72836.1"/>
    </source>
</evidence>
<dbReference type="eggNOG" id="ENOG5032H7V">
    <property type="taxonomic scope" value="Bacteria"/>
</dbReference>
<dbReference type="EMBL" id="CP001291">
    <property type="protein sequence ID" value="ACK72836.1"/>
    <property type="molecule type" value="Genomic_DNA"/>
</dbReference>
<accession>B7K967</accession>
<reference evidence="2" key="1">
    <citation type="journal article" date="2011" name="MBio">
        <title>Novel metabolic attributes of the genus Cyanothece, comprising a group of unicellular nitrogen-fixing Cyanobacteria.</title>
        <authorList>
            <person name="Bandyopadhyay A."/>
            <person name="Elvitigala T."/>
            <person name="Welsh E."/>
            <person name="Stockel J."/>
            <person name="Liberton M."/>
            <person name="Min H."/>
            <person name="Sherman L.A."/>
            <person name="Pakrasi H.B."/>
        </authorList>
    </citation>
    <scope>NUCLEOTIDE SEQUENCE [LARGE SCALE GENOMIC DNA]</scope>
    <source>
        <strain evidence="2">PCC 7424</strain>
    </source>
</reference>
<proteinExistence type="predicted"/>
<dbReference type="HOGENOM" id="CLU_2552589_0_0_3"/>
<dbReference type="RefSeq" id="WP_015956420.1">
    <property type="nucleotide sequence ID" value="NC_011729.1"/>
</dbReference>
<dbReference type="OrthoDB" id="9846712at2"/>
<organism evidence="1 2">
    <name type="scientific">Gloeothece citriformis (strain PCC 7424)</name>
    <name type="common">Cyanothece sp. (strain PCC 7424)</name>
    <dbReference type="NCBI Taxonomy" id="65393"/>
    <lineage>
        <taxon>Bacteria</taxon>
        <taxon>Bacillati</taxon>
        <taxon>Cyanobacteriota</taxon>
        <taxon>Cyanophyceae</taxon>
        <taxon>Oscillatoriophycideae</taxon>
        <taxon>Chroococcales</taxon>
        <taxon>Aphanothecaceae</taxon>
        <taxon>Gloeothece</taxon>
        <taxon>Gloeothece citriformis</taxon>
    </lineage>
</organism>
<dbReference type="KEGG" id="cyc:PCC7424_4472"/>
<name>B7K967_GLOC7</name>
<dbReference type="STRING" id="65393.PCC7424_4472"/>
<evidence type="ECO:0000313" key="2">
    <source>
        <dbReference type="Proteomes" id="UP000002384"/>
    </source>
</evidence>
<gene>
    <name evidence="1" type="ordered locus">PCC7424_4472</name>
</gene>
<dbReference type="AlphaFoldDB" id="B7K967"/>
<keyword evidence="2" id="KW-1185">Reference proteome</keyword>
<dbReference type="Proteomes" id="UP000002384">
    <property type="component" value="Chromosome"/>
</dbReference>
<protein>
    <submittedName>
        <fullName evidence="1">Uncharacterized protein</fullName>
    </submittedName>
</protein>